<dbReference type="Proteomes" id="UP001347796">
    <property type="component" value="Unassembled WGS sequence"/>
</dbReference>
<protein>
    <submittedName>
        <fullName evidence="2">Uncharacterized protein</fullName>
    </submittedName>
</protein>
<evidence type="ECO:0000256" key="1">
    <source>
        <dbReference type="SAM" id="MobiDB-lite"/>
    </source>
</evidence>
<dbReference type="EMBL" id="JAZGQO010000001">
    <property type="protein sequence ID" value="KAK6195218.1"/>
    <property type="molecule type" value="Genomic_DNA"/>
</dbReference>
<proteinExistence type="predicted"/>
<dbReference type="PANTHER" id="PTHR34239">
    <property type="entry name" value="APPLE DOMAIN-CONTAINING PROTEIN"/>
    <property type="match status" value="1"/>
</dbReference>
<dbReference type="AlphaFoldDB" id="A0AAN8KHM6"/>
<comment type="caution">
    <text evidence="2">The sequence shown here is derived from an EMBL/GenBank/DDBJ whole genome shotgun (WGS) entry which is preliminary data.</text>
</comment>
<keyword evidence="3" id="KW-1185">Reference proteome</keyword>
<feature type="region of interest" description="Disordered" evidence="1">
    <location>
        <begin position="1"/>
        <end position="77"/>
    </location>
</feature>
<reference evidence="2 3" key="1">
    <citation type="submission" date="2024-01" db="EMBL/GenBank/DDBJ databases">
        <title>The genome of the rayed Mediterranean limpet Patella caerulea (Linnaeus, 1758).</title>
        <authorList>
            <person name="Anh-Thu Weber A."/>
            <person name="Halstead-Nussloch G."/>
        </authorList>
    </citation>
    <scope>NUCLEOTIDE SEQUENCE [LARGE SCALE GENOMIC DNA]</scope>
    <source>
        <strain evidence="2">AATW-2023a</strain>
        <tissue evidence="2">Whole specimen</tissue>
    </source>
</reference>
<feature type="compositionally biased region" description="Basic and acidic residues" evidence="1">
    <location>
        <begin position="49"/>
        <end position="70"/>
    </location>
</feature>
<evidence type="ECO:0000313" key="3">
    <source>
        <dbReference type="Proteomes" id="UP001347796"/>
    </source>
</evidence>
<gene>
    <name evidence="2" type="ORF">SNE40_000690</name>
</gene>
<accession>A0AAN8KHM6</accession>
<feature type="region of interest" description="Disordered" evidence="1">
    <location>
        <begin position="416"/>
        <end position="449"/>
    </location>
</feature>
<sequence length="449" mass="50392">MADDIPQFASPKRVTPIRLTNVSNAKDENPSSSKKGKPASRSKNLKASDNSEKINTKRLTTEIEVPDKGDNPSSNNDSLTLTLVNEIRNLCASVGDMKKTVQDSVSTMAVKVDNLTNYPESDGYTYDYDDSDCEIESGQRQSRVRTQPGTGTSKVNAINIESIDPAQKLMDNILSEDDDRQLNINSVTEEFDILDSLKNNLSVDENVGENVGEKLAEIVTSAFTFQNKPENDITIEKLKKYKRPGNCPSLKTQEINKLMWDSVNSDCRTADIRMQRIQTSVIKASIAITECLNLIMKNKSEMPKKTTSTLVEKLGDAIALNSNAVREIILRRKHLIQPHLKEEYKPLCAPGAPVSFDELMGDDLAKSMKDVSVASRLANKARKPQYSSNNRQYNYNQNRYHPYNNGSYNHNNFRGGFRHRRGQTPFLYRGRNNNKPPEKKGGGKTQYTN</sequence>
<feature type="compositionally biased region" description="Basic residues" evidence="1">
    <location>
        <begin position="34"/>
        <end position="44"/>
    </location>
</feature>
<name>A0AAN8KHM6_PATCE</name>
<organism evidence="2 3">
    <name type="scientific">Patella caerulea</name>
    <name type="common">Rayed Mediterranean limpet</name>
    <dbReference type="NCBI Taxonomy" id="87958"/>
    <lineage>
        <taxon>Eukaryota</taxon>
        <taxon>Metazoa</taxon>
        <taxon>Spiralia</taxon>
        <taxon>Lophotrochozoa</taxon>
        <taxon>Mollusca</taxon>
        <taxon>Gastropoda</taxon>
        <taxon>Patellogastropoda</taxon>
        <taxon>Patelloidea</taxon>
        <taxon>Patellidae</taxon>
        <taxon>Patella</taxon>
    </lineage>
</organism>
<evidence type="ECO:0000313" key="2">
    <source>
        <dbReference type="EMBL" id="KAK6195218.1"/>
    </source>
</evidence>
<dbReference type="PANTHER" id="PTHR34239:SF2">
    <property type="entry name" value="TRANSPOSABLE ELEMENT P TRANSPOSASE_THAP9 CONSERVED DOMAIN-CONTAINING PROTEIN"/>
    <property type="match status" value="1"/>
</dbReference>